<accession>A0A1E4SR55</accession>
<evidence type="ECO:0000256" key="1">
    <source>
        <dbReference type="SAM" id="MobiDB-lite"/>
    </source>
</evidence>
<feature type="region of interest" description="Disordered" evidence="1">
    <location>
        <begin position="326"/>
        <end position="393"/>
    </location>
</feature>
<dbReference type="OrthoDB" id="4087010at2759"/>
<feature type="region of interest" description="Disordered" evidence="1">
    <location>
        <begin position="131"/>
        <end position="199"/>
    </location>
</feature>
<dbReference type="RefSeq" id="XP_020067111.1">
    <property type="nucleotide sequence ID" value="XM_020211398.1"/>
</dbReference>
<sequence>MATSVSYRNGLTHYLEGISPTSSAMPIDATYKAIDWTIQRQAVLEQYIKVYLSKLVDPSRFYKDLDWKYISRSLDLDDHQYVLLKIDELLDDYLYGIQGVAPVIWKSNDNSLFQQVNQLIDALGLEKDRQVVQSKPPRVTTARPKEVRSIHSPPTNPLRKERRSSLELLPRPTGFKNGASLSKGDASMTKPAETSTSNINVITRAEVNYRPAETSKKQPQVLNRFKGVQNRLMLLGKKKEPKLPPTPQLPNSPNSPREIPNFGELALTERNRRRLSVVGMNLPMYIRKQLQEEVIDGSAVIDVQDSRIDKPKDIQENINHMPVLTASPVIDERAPREIATKDSSNESSKDRSPKKNTRLQNLLSNSQSLYSHAKDVSESADNGNVEDESEEEDKEYILPNLLTRFYGAQLEDSDSNDEVLRALDEDDVDFVNVNESYDEFGVVPEDQDDDYLFKV</sequence>
<proteinExistence type="predicted"/>
<dbReference type="EMBL" id="KV453909">
    <property type="protein sequence ID" value="ODV81989.1"/>
    <property type="molecule type" value="Genomic_DNA"/>
</dbReference>
<evidence type="ECO:0000313" key="2">
    <source>
        <dbReference type="EMBL" id="ODV81989.1"/>
    </source>
</evidence>
<reference evidence="3" key="1">
    <citation type="submission" date="2016-05" db="EMBL/GenBank/DDBJ databases">
        <title>Comparative genomics of biotechnologically important yeasts.</title>
        <authorList>
            <consortium name="DOE Joint Genome Institute"/>
            <person name="Riley R."/>
            <person name="Haridas S."/>
            <person name="Wolfe K.H."/>
            <person name="Lopes M.R."/>
            <person name="Hittinger C.T."/>
            <person name="Goker M."/>
            <person name="Salamov A."/>
            <person name="Wisecaver J."/>
            <person name="Long T.M."/>
            <person name="Aerts A.L."/>
            <person name="Barry K."/>
            <person name="Choi C."/>
            <person name="Clum A."/>
            <person name="Coughlan A.Y."/>
            <person name="Deshpande S."/>
            <person name="Douglass A.P."/>
            <person name="Hanson S.J."/>
            <person name="Klenk H.-P."/>
            <person name="Labutti K."/>
            <person name="Lapidus A."/>
            <person name="Lindquist E."/>
            <person name="Lipzen A."/>
            <person name="Meier-Kolthoff J.P."/>
            <person name="Ohm R.A."/>
            <person name="Otillar R.P."/>
            <person name="Pangilinan J."/>
            <person name="Peng Y."/>
            <person name="Rokas A."/>
            <person name="Rosa C.A."/>
            <person name="Scheuner C."/>
            <person name="Sibirny A.A."/>
            <person name="Slot J.C."/>
            <person name="Stielow J.B."/>
            <person name="Sun H."/>
            <person name="Kurtzman C.P."/>
            <person name="Blackwell M."/>
            <person name="Grigoriev I.V."/>
            <person name="Jeffries T.W."/>
        </authorList>
    </citation>
    <scope>NUCLEOTIDE SEQUENCE [LARGE SCALE GENOMIC DNA]</scope>
    <source>
        <strain evidence="3">NRRL Y-17324</strain>
    </source>
</reference>
<evidence type="ECO:0000313" key="3">
    <source>
        <dbReference type="Proteomes" id="UP000094285"/>
    </source>
</evidence>
<dbReference type="Proteomes" id="UP000094285">
    <property type="component" value="Unassembled WGS sequence"/>
</dbReference>
<name>A0A1E4SR55_9ASCO</name>
<keyword evidence="3" id="KW-1185">Reference proteome</keyword>
<protein>
    <submittedName>
        <fullName evidence="2">Uncharacterized protein</fullName>
    </submittedName>
</protein>
<dbReference type="AlphaFoldDB" id="A0A1E4SR55"/>
<feature type="compositionally biased region" description="Basic and acidic residues" evidence="1">
    <location>
        <begin position="330"/>
        <end position="353"/>
    </location>
</feature>
<feature type="compositionally biased region" description="Acidic residues" evidence="1">
    <location>
        <begin position="384"/>
        <end position="393"/>
    </location>
</feature>
<feature type="region of interest" description="Disordered" evidence="1">
    <location>
        <begin position="239"/>
        <end position="258"/>
    </location>
</feature>
<feature type="compositionally biased region" description="Low complexity" evidence="1">
    <location>
        <begin position="359"/>
        <end position="371"/>
    </location>
</feature>
<gene>
    <name evidence="2" type="ORF">CANTADRAFT_87932</name>
</gene>
<organism evidence="2 3">
    <name type="scientific">Suhomyces tanzawaensis NRRL Y-17324</name>
    <dbReference type="NCBI Taxonomy" id="984487"/>
    <lineage>
        <taxon>Eukaryota</taxon>
        <taxon>Fungi</taxon>
        <taxon>Dikarya</taxon>
        <taxon>Ascomycota</taxon>
        <taxon>Saccharomycotina</taxon>
        <taxon>Pichiomycetes</taxon>
        <taxon>Debaryomycetaceae</taxon>
        <taxon>Suhomyces</taxon>
    </lineage>
</organism>
<dbReference type="GeneID" id="30985534"/>